<evidence type="ECO:0000259" key="2">
    <source>
        <dbReference type="PROSITE" id="PS50033"/>
    </source>
</evidence>
<comment type="caution">
    <text evidence="3">The sequence shown here is derived from an EMBL/GenBank/DDBJ whole genome shotgun (WGS) entry which is preliminary data.</text>
</comment>
<evidence type="ECO:0000313" key="3">
    <source>
        <dbReference type="EMBL" id="GHP06558.1"/>
    </source>
</evidence>
<feature type="compositionally biased region" description="Acidic residues" evidence="1">
    <location>
        <begin position="189"/>
        <end position="214"/>
    </location>
</feature>
<evidence type="ECO:0000313" key="4">
    <source>
        <dbReference type="Proteomes" id="UP000660262"/>
    </source>
</evidence>
<dbReference type="SMART" id="SM00166">
    <property type="entry name" value="UBX"/>
    <property type="match status" value="1"/>
</dbReference>
<dbReference type="OrthoDB" id="25887at2759"/>
<feature type="region of interest" description="Disordered" evidence="1">
    <location>
        <begin position="260"/>
        <end position="283"/>
    </location>
</feature>
<dbReference type="SUPFAM" id="SSF54236">
    <property type="entry name" value="Ubiquitin-like"/>
    <property type="match status" value="1"/>
</dbReference>
<feature type="compositionally biased region" description="Acidic residues" evidence="1">
    <location>
        <begin position="527"/>
        <end position="537"/>
    </location>
</feature>
<dbReference type="Pfam" id="PF00789">
    <property type="entry name" value="UBX"/>
    <property type="match status" value="1"/>
</dbReference>
<dbReference type="SUPFAM" id="SSF102848">
    <property type="entry name" value="NSFL1 (p97 ATPase) cofactor p47, SEP domain"/>
    <property type="match status" value="1"/>
</dbReference>
<organism evidence="3 4">
    <name type="scientific">Pycnococcus provasolii</name>
    <dbReference type="NCBI Taxonomy" id="41880"/>
    <lineage>
        <taxon>Eukaryota</taxon>
        <taxon>Viridiplantae</taxon>
        <taxon>Chlorophyta</taxon>
        <taxon>Pseudoscourfieldiophyceae</taxon>
        <taxon>Pseudoscourfieldiales</taxon>
        <taxon>Pycnococcaceae</taxon>
        <taxon>Pycnococcus</taxon>
    </lineage>
</organism>
<name>A0A830HI64_9CHLO</name>
<gene>
    <name evidence="3" type="ORF">PPROV_000530300</name>
</gene>
<protein>
    <submittedName>
        <fullName evidence="3">UBX domain protein 11</fullName>
    </submittedName>
</protein>
<dbReference type="PANTHER" id="PTHR23333:SF4">
    <property type="entry name" value="UBX DOMAIN-CONTAINING PROTEIN 11"/>
    <property type="match status" value="1"/>
</dbReference>
<dbReference type="EMBL" id="BNJQ01000013">
    <property type="protein sequence ID" value="GHP06558.1"/>
    <property type="molecule type" value="Genomic_DNA"/>
</dbReference>
<evidence type="ECO:0000256" key="1">
    <source>
        <dbReference type="SAM" id="MobiDB-lite"/>
    </source>
</evidence>
<feature type="compositionally biased region" description="Low complexity" evidence="1">
    <location>
        <begin position="1"/>
        <end position="16"/>
    </location>
</feature>
<dbReference type="GO" id="GO:0043130">
    <property type="term" value="F:ubiquitin binding"/>
    <property type="evidence" value="ECO:0007669"/>
    <property type="project" value="TreeGrafter"/>
</dbReference>
<dbReference type="CDD" id="cd01767">
    <property type="entry name" value="UBX"/>
    <property type="match status" value="1"/>
</dbReference>
<feature type="compositionally biased region" description="Low complexity" evidence="1">
    <location>
        <begin position="94"/>
        <end position="106"/>
    </location>
</feature>
<feature type="compositionally biased region" description="Polar residues" evidence="1">
    <location>
        <begin position="43"/>
        <end position="65"/>
    </location>
</feature>
<feature type="region of interest" description="Disordered" evidence="1">
    <location>
        <begin position="1"/>
        <end position="106"/>
    </location>
</feature>
<dbReference type="PROSITE" id="PS50033">
    <property type="entry name" value="UBX"/>
    <property type="match status" value="1"/>
</dbReference>
<dbReference type="AlphaFoldDB" id="A0A830HI64"/>
<proteinExistence type="predicted"/>
<dbReference type="Gene3D" id="3.10.20.90">
    <property type="entry name" value="Phosphatidylinositol 3-kinase Catalytic Subunit, Chain A, domain 1"/>
    <property type="match status" value="1"/>
</dbReference>
<feature type="compositionally biased region" description="Acidic residues" evidence="1">
    <location>
        <begin position="261"/>
        <end position="272"/>
    </location>
</feature>
<dbReference type="PANTHER" id="PTHR23333">
    <property type="entry name" value="UBX DOMAIN CONTAINING PROTEIN"/>
    <property type="match status" value="1"/>
</dbReference>
<sequence>MAPPSSSSAASAAAASRHGHERELGHLAGAPNSNPRRPFAQGYYSTSGGNSSLAGNPLSNNQLNKQVDREAVARLLKHHNNRDMGAPQGSKGSAAAAAAAAGNAGNADVVATMAKRLAAVEREMREYRVAKEAAETKANALDRQCASLRGKNKQLETQCADWERRARAAEGAAKAATAAAAASGTDSTRDDEPEDDHEYDDTCSDDEPEDDEQGASEARRRVKHLTNECKRLRRLNQRAWAQVFELKQFLRDYGMVWVGGDENDDEEEDGDEGDHQAAQKQENSLPPFKFDFAALIRKADDLSHATGIGEADIKAKDGKARVVAPHPIELEVYEDGVRLSGVKASPNFLPFTEKESRAVVEDILDGYYPYVIKDEYPNGAAIKIIDRTWRRGADASSFHAFQGAGNRVGRKSAANIHDLHTVAEEEAGERPLSRGRFLAQLPKAVVRNGKVVDVRGAVNDVLRGVSPSNDGADAGVQADTALLHEFVMRDGAMASNPAAAMPQMKPGATMRTKAANAADRRLAAGSFEEDDGVGDDSLEARERGEAASSSTPSIFDTAAAKGGALPDARAWTLRRAHAEDWACIKVRLGDGGTLDVRLPFAATLSMAYEEVRRARGKRGAKFELRAAMPPRAFGDDETTTLEEAGLTPSAALFVRDI</sequence>
<feature type="compositionally biased region" description="Low complexity" evidence="1">
    <location>
        <begin position="170"/>
        <end position="186"/>
    </location>
</feature>
<dbReference type="InterPro" id="IPR029071">
    <property type="entry name" value="Ubiquitin-like_domsf"/>
</dbReference>
<feature type="region of interest" description="Disordered" evidence="1">
    <location>
        <begin position="170"/>
        <end position="221"/>
    </location>
</feature>
<reference evidence="3" key="1">
    <citation type="submission" date="2020-10" db="EMBL/GenBank/DDBJ databases">
        <title>Unveiling of a novel bifunctional photoreceptor, Dualchrome1, isolated from a cosmopolitan green alga.</title>
        <authorList>
            <person name="Suzuki S."/>
            <person name="Kawachi M."/>
        </authorList>
    </citation>
    <scope>NUCLEOTIDE SEQUENCE</scope>
    <source>
        <strain evidence="3">NIES 2893</strain>
    </source>
</reference>
<dbReference type="Proteomes" id="UP000660262">
    <property type="component" value="Unassembled WGS sequence"/>
</dbReference>
<dbReference type="InterPro" id="IPR001012">
    <property type="entry name" value="UBX_dom"/>
</dbReference>
<accession>A0A830HI64</accession>
<feature type="domain" description="UBX" evidence="2">
    <location>
        <begin position="577"/>
        <end position="654"/>
    </location>
</feature>
<dbReference type="InterPro" id="IPR036241">
    <property type="entry name" value="NSFL1C_SEP_dom_sf"/>
</dbReference>
<feature type="region of interest" description="Disordered" evidence="1">
    <location>
        <begin position="523"/>
        <end position="551"/>
    </location>
</feature>
<dbReference type="GO" id="GO:0043161">
    <property type="term" value="P:proteasome-mediated ubiquitin-dependent protein catabolic process"/>
    <property type="evidence" value="ECO:0007669"/>
    <property type="project" value="TreeGrafter"/>
</dbReference>
<keyword evidence="4" id="KW-1185">Reference proteome</keyword>